<dbReference type="Proteomes" id="UP001139293">
    <property type="component" value="Unassembled WGS sequence"/>
</dbReference>
<dbReference type="CDD" id="cd03017">
    <property type="entry name" value="PRX_BCP"/>
    <property type="match status" value="1"/>
</dbReference>
<feature type="chain" id="PRO_5040974428" description="thioredoxin-dependent peroxiredoxin" evidence="12">
    <location>
        <begin position="23"/>
        <end position="190"/>
    </location>
</feature>
<dbReference type="EC" id="1.11.1.24" evidence="2"/>
<organism evidence="14 15">
    <name type="scientific">Shewanella pneumatophori</name>
    <dbReference type="NCBI Taxonomy" id="314092"/>
    <lineage>
        <taxon>Bacteria</taxon>
        <taxon>Pseudomonadati</taxon>
        <taxon>Pseudomonadota</taxon>
        <taxon>Gammaproteobacteria</taxon>
        <taxon>Alteromonadales</taxon>
        <taxon>Shewanellaceae</taxon>
        <taxon>Shewanella</taxon>
    </lineage>
</organism>
<evidence type="ECO:0000256" key="7">
    <source>
        <dbReference type="ARBA" id="ARBA00023284"/>
    </source>
</evidence>
<evidence type="ECO:0000256" key="2">
    <source>
        <dbReference type="ARBA" id="ARBA00013017"/>
    </source>
</evidence>
<keyword evidence="7" id="KW-0676">Redox-active center</keyword>
<dbReference type="Gene3D" id="3.40.30.10">
    <property type="entry name" value="Glutaredoxin"/>
    <property type="match status" value="1"/>
</dbReference>
<dbReference type="RefSeq" id="WP_248948726.1">
    <property type="nucleotide sequence ID" value="NZ_JAKILB010000002.1"/>
</dbReference>
<protein>
    <recommendedName>
        <fullName evidence="2">thioredoxin-dependent peroxiredoxin</fullName>
        <ecNumber evidence="2">1.11.1.24</ecNumber>
    </recommendedName>
    <alternativeName>
        <fullName evidence="8">Thioredoxin peroxidase</fullName>
    </alternativeName>
    <alternativeName>
        <fullName evidence="10">Thioredoxin-dependent peroxiredoxin Bcp</fullName>
    </alternativeName>
</protein>
<keyword evidence="4" id="KW-0049">Antioxidant</keyword>
<dbReference type="InterPro" id="IPR000866">
    <property type="entry name" value="AhpC/TSA"/>
</dbReference>
<evidence type="ECO:0000256" key="11">
    <source>
        <dbReference type="ARBA" id="ARBA00049091"/>
    </source>
</evidence>
<evidence type="ECO:0000313" key="15">
    <source>
        <dbReference type="Proteomes" id="UP001139293"/>
    </source>
</evidence>
<comment type="catalytic activity">
    <reaction evidence="11">
        <text>a hydroperoxide + [thioredoxin]-dithiol = an alcohol + [thioredoxin]-disulfide + H2O</text>
        <dbReference type="Rhea" id="RHEA:62620"/>
        <dbReference type="Rhea" id="RHEA-COMP:10698"/>
        <dbReference type="Rhea" id="RHEA-COMP:10700"/>
        <dbReference type="ChEBI" id="CHEBI:15377"/>
        <dbReference type="ChEBI" id="CHEBI:29950"/>
        <dbReference type="ChEBI" id="CHEBI:30879"/>
        <dbReference type="ChEBI" id="CHEBI:35924"/>
        <dbReference type="ChEBI" id="CHEBI:50058"/>
        <dbReference type="EC" id="1.11.1.24"/>
    </reaction>
</comment>
<comment type="function">
    <text evidence="1">Thiol-specific peroxidase that catalyzes the reduction of hydrogen peroxide and organic hydroperoxides to water and alcohols, respectively. Plays a role in cell protection against oxidative stress by detoxifying peroxides and as sensor of hydrogen peroxide-mediated signaling events.</text>
</comment>
<dbReference type="InterPro" id="IPR013766">
    <property type="entry name" value="Thioredoxin_domain"/>
</dbReference>
<dbReference type="InterPro" id="IPR050924">
    <property type="entry name" value="Peroxiredoxin_BCP/PrxQ"/>
</dbReference>
<evidence type="ECO:0000256" key="1">
    <source>
        <dbReference type="ARBA" id="ARBA00003330"/>
    </source>
</evidence>
<evidence type="ECO:0000256" key="5">
    <source>
        <dbReference type="ARBA" id="ARBA00023002"/>
    </source>
</evidence>
<feature type="domain" description="Thioredoxin" evidence="13">
    <location>
        <begin position="25"/>
        <end position="172"/>
    </location>
</feature>
<dbReference type="EMBL" id="JAKILB010000002">
    <property type="protein sequence ID" value="MCL1137626.1"/>
    <property type="molecule type" value="Genomic_DNA"/>
</dbReference>
<comment type="similarity">
    <text evidence="9">Belongs to the peroxiredoxin family. BCP/PrxQ subfamily.</text>
</comment>
<dbReference type="GO" id="GO:0005737">
    <property type="term" value="C:cytoplasm"/>
    <property type="evidence" value="ECO:0007669"/>
    <property type="project" value="TreeGrafter"/>
</dbReference>
<reference evidence="14" key="1">
    <citation type="submission" date="2022-01" db="EMBL/GenBank/DDBJ databases">
        <title>Whole genome-based taxonomy of the Shewanellaceae.</title>
        <authorList>
            <person name="Martin-Rodriguez A.J."/>
        </authorList>
    </citation>
    <scope>NUCLEOTIDE SEQUENCE</scope>
    <source>
        <strain evidence="14">KCTC 23973</strain>
    </source>
</reference>
<keyword evidence="6" id="KW-1015">Disulfide bond</keyword>
<dbReference type="PANTHER" id="PTHR42801">
    <property type="entry name" value="THIOREDOXIN-DEPENDENT PEROXIDE REDUCTASE"/>
    <property type="match status" value="1"/>
</dbReference>
<dbReference type="GO" id="GO:0008379">
    <property type="term" value="F:thioredoxin peroxidase activity"/>
    <property type="evidence" value="ECO:0007669"/>
    <property type="project" value="TreeGrafter"/>
</dbReference>
<name>A0A9X2CFB9_9GAMM</name>
<dbReference type="InterPro" id="IPR036249">
    <property type="entry name" value="Thioredoxin-like_sf"/>
</dbReference>
<gene>
    <name evidence="14" type="ORF">L2740_03580</name>
</gene>
<dbReference type="Pfam" id="PF00578">
    <property type="entry name" value="AhpC-TSA"/>
    <property type="match status" value="1"/>
</dbReference>
<keyword evidence="12" id="KW-0732">Signal</keyword>
<keyword evidence="3" id="KW-0575">Peroxidase</keyword>
<proteinExistence type="inferred from homology"/>
<dbReference type="SUPFAM" id="SSF52833">
    <property type="entry name" value="Thioredoxin-like"/>
    <property type="match status" value="1"/>
</dbReference>
<dbReference type="PANTHER" id="PTHR42801:SF4">
    <property type="entry name" value="AHPC_TSA FAMILY PROTEIN"/>
    <property type="match status" value="1"/>
</dbReference>
<dbReference type="GO" id="GO:0045454">
    <property type="term" value="P:cell redox homeostasis"/>
    <property type="evidence" value="ECO:0007669"/>
    <property type="project" value="TreeGrafter"/>
</dbReference>
<dbReference type="PROSITE" id="PS51352">
    <property type="entry name" value="THIOREDOXIN_2"/>
    <property type="match status" value="1"/>
</dbReference>
<keyword evidence="15" id="KW-1185">Reference proteome</keyword>
<evidence type="ECO:0000259" key="13">
    <source>
        <dbReference type="PROSITE" id="PS51352"/>
    </source>
</evidence>
<dbReference type="AlphaFoldDB" id="A0A9X2CFB9"/>
<evidence type="ECO:0000256" key="8">
    <source>
        <dbReference type="ARBA" id="ARBA00032824"/>
    </source>
</evidence>
<evidence type="ECO:0000256" key="6">
    <source>
        <dbReference type="ARBA" id="ARBA00023157"/>
    </source>
</evidence>
<comment type="caution">
    <text evidence="14">The sequence shown here is derived from an EMBL/GenBank/DDBJ whole genome shotgun (WGS) entry which is preliminary data.</text>
</comment>
<keyword evidence="5" id="KW-0560">Oxidoreductase</keyword>
<feature type="signal peptide" evidence="12">
    <location>
        <begin position="1"/>
        <end position="22"/>
    </location>
</feature>
<evidence type="ECO:0000313" key="14">
    <source>
        <dbReference type="EMBL" id="MCL1137626.1"/>
    </source>
</evidence>
<sequence length="190" mass="21163">MIKQLSKLTLMALLLLPLVAQATDLQVGDDAPNFKLQATDGHFYQLSDYKGKQNLVLAWYPMANTRGCTLECKSLVEKGHLIREYNAVYMMASVDDLEDNQAFAREQKADFPMLSDPTKETAKAYDVLNLVRVASRVTFYIGKDGKILKIDEDINAKTAAEDIAATLAELNIEKAEQESEPNNSETAQVE</sequence>
<evidence type="ECO:0000256" key="10">
    <source>
        <dbReference type="ARBA" id="ARBA00042639"/>
    </source>
</evidence>
<evidence type="ECO:0000256" key="9">
    <source>
        <dbReference type="ARBA" id="ARBA00038489"/>
    </source>
</evidence>
<dbReference type="GO" id="GO:0034599">
    <property type="term" value="P:cellular response to oxidative stress"/>
    <property type="evidence" value="ECO:0007669"/>
    <property type="project" value="TreeGrafter"/>
</dbReference>
<evidence type="ECO:0000256" key="12">
    <source>
        <dbReference type="SAM" id="SignalP"/>
    </source>
</evidence>
<evidence type="ECO:0000256" key="4">
    <source>
        <dbReference type="ARBA" id="ARBA00022862"/>
    </source>
</evidence>
<accession>A0A9X2CFB9</accession>
<evidence type="ECO:0000256" key="3">
    <source>
        <dbReference type="ARBA" id="ARBA00022559"/>
    </source>
</evidence>